<sequence>MVESTDIESDIETQPLLGNSPSGEVVHKDRNTNKHYYKFIIISALLFFIFGALVLVSIFSPQDVAGNAVQVSNVHITKVHLDGWNSEGSQLQLTTNLDFWVDYEDWIAGNKSQLSPWQKDLSRFASEKLIRTTCFRLNNITNYDQNGTVAYVAVKEPMCIDLRQGHVTPLQLTVLVEPRIKNMVKVIKKLVLHQYNDLQLSSKVDISFSKRVSMLHIPLGRLKSLTINWNQIQPYLRNVVGFLDVLLAMMNNFSIQEFFMKDSDSGFSFDLIPEPLSIPRSLDWFEWSVNSHIPQISWQVRLPDCTGECTIEIPSLTCLSEAITVEDPLKLSAFIDVKGPLPEKFLTKVCWSDEETVVTPITNLLNTLLNSSQMVTVEVKGHPIFNSYENHDNFLIPPETLKILLEEMSFFPLAANMTLDSKDSLQRVTIDGLRIKWTAGGHRLVVAGKIVSLVALPFYKTNGQYLTVDHIKGVTKLFHDGTQFLAVPMRVWSPSTSKILHDEKNKTVLKLLLDIHDDEVQVANSIELTRVLNEIFVRGYAEVQVSTRLDLLVTTPLGELALLGLKGQGKAIVRS</sequence>
<evidence type="ECO:0000313" key="6">
    <source>
        <dbReference type="EMBL" id="GCE99313.1"/>
    </source>
</evidence>
<dbReference type="Pfam" id="PF22786">
    <property type="entry name" value="Tag1_C"/>
    <property type="match status" value="1"/>
</dbReference>
<feature type="domain" description="Tag1 middle barrel-like" evidence="5">
    <location>
        <begin position="251"/>
        <end position="413"/>
    </location>
</feature>
<dbReference type="InterPro" id="IPR055010">
    <property type="entry name" value="Tag1_M"/>
</dbReference>
<feature type="domain" description="Tag1 C-terminal" evidence="4">
    <location>
        <begin position="466"/>
        <end position="574"/>
    </location>
</feature>
<protein>
    <submittedName>
        <fullName evidence="6">Uncharacterized protein</fullName>
    </submittedName>
</protein>
<feature type="domain" description="Tag1 N-terminal" evidence="3">
    <location>
        <begin position="63"/>
        <end position="232"/>
    </location>
</feature>
<evidence type="ECO:0000259" key="4">
    <source>
        <dbReference type="Pfam" id="PF22786"/>
    </source>
</evidence>
<keyword evidence="7" id="KW-1185">Reference proteome</keyword>
<feature type="region of interest" description="Disordered" evidence="1">
    <location>
        <begin position="1"/>
        <end position="24"/>
    </location>
</feature>
<reference evidence="6 7" key="1">
    <citation type="submission" date="2019-01" db="EMBL/GenBank/DDBJ databases">
        <title>Draft Genome Sequencing of Zygosaccharomyces mellis Ca-7.</title>
        <authorList>
            <person name="Shiwa Y."/>
            <person name="Kanesaki Y."/>
            <person name="Ishige T."/>
            <person name="Mura K."/>
            <person name="Hori T."/>
            <person name="Tamura T."/>
        </authorList>
    </citation>
    <scope>NUCLEOTIDE SEQUENCE [LARGE SCALE GENOMIC DNA]</scope>
    <source>
        <strain evidence="6 7">Ca-7</strain>
    </source>
</reference>
<feature type="compositionally biased region" description="Acidic residues" evidence="1">
    <location>
        <begin position="1"/>
        <end position="11"/>
    </location>
</feature>
<name>A0A4C2E6D2_9SACH</name>
<dbReference type="Pfam" id="PF20775">
    <property type="entry name" value="Tag1_N"/>
    <property type="match status" value="1"/>
</dbReference>
<gene>
    <name evidence="6" type="ORF">ZYGM_002997</name>
</gene>
<organism evidence="6 7">
    <name type="scientific">Zygosaccharomyces mellis</name>
    <dbReference type="NCBI Taxonomy" id="42258"/>
    <lineage>
        <taxon>Eukaryota</taxon>
        <taxon>Fungi</taxon>
        <taxon>Dikarya</taxon>
        <taxon>Ascomycota</taxon>
        <taxon>Saccharomycotina</taxon>
        <taxon>Saccharomycetes</taxon>
        <taxon>Saccharomycetales</taxon>
        <taxon>Saccharomycetaceae</taxon>
        <taxon>Zygosaccharomyces</taxon>
    </lineage>
</organism>
<dbReference type="OrthoDB" id="5596576at2759"/>
<evidence type="ECO:0000256" key="1">
    <source>
        <dbReference type="SAM" id="MobiDB-lite"/>
    </source>
</evidence>
<evidence type="ECO:0000259" key="3">
    <source>
        <dbReference type="Pfam" id="PF20775"/>
    </source>
</evidence>
<proteinExistence type="predicted"/>
<dbReference type="InterPro" id="IPR055011">
    <property type="entry name" value="Tag1_C"/>
</dbReference>
<dbReference type="InterPro" id="IPR055012">
    <property type="entry name" value="Tag1_N"/>
</dbReference>
<keyword evidence="2" id="KW-0812">Transmembrane</keyword>
<accession>A0A4C2E6D2</accession>
<evidence type="ECO:0000313" key="7">
    <source>
        <dbReference type="Proteomes" id="UP000301737"/>
    </source>
</evidence>
<dbReference type="Proteomes" id="UP000301737">
    <property type="component" value="Unassembled WGS sequence"/>
</dbReference>
<dbReference type="EMBL" id="BIMX01000009">
    <property type="protein sequence ID" value="GCE99313.1"/>
    <property type="molecule type" value="Genomic_DNA"/>
</dbReference>
<keyword evidence="2" id="KW-1133">Transmembrane helix</keyword>
<evidence type="ECO:0000259" key="5">
    <source>
        <dbReference type="Pfam" id="PF22787"/>
    </source>
</evidence>
<comment type="caution">
    <text evidence="6">The sequence shown here is derived from an EMBL/GenBank/DDBJ whole genome shotgun (WGS) entry which is preliminary data.</text>
</comment>
<dbReference type="Pfam" id="PF22787">
    <property type="entry name" value="Tag1_M"/>
    <property type="match status" value="1"/>
</dbReference>
<keyword evidence="2" id="KW-0472">Membrane</keyword>
<feature type="transmembrane region" description="Helical" evidence="2">
    <location>
        <begin position="36"/>
        <end position="59"/>
    </location>
</feature>
<dbReference type="AlphaFoldDB" id="A0A4C2E6D2"/>
<evidence type="ECO:0000256" key="2">
    <source>
        <dbReference type="SAM" id="Phobius"/>
    </source>
</evidence>